<gene>
    <name evidence="1" type="ORF">R3P38DRAFT_3581373</name>
</gene>
<evidence type="ECO:0000313" key="1">
    <source>
        <dbReference type="EMBL" id="KAK7012967.1"/>
    </source>
</evidence>
<dbReference type="EMBL" id="JAWWNJ010000061">
    <property type="protein sequence ID" value="KAK7012967.1"/>
    <property type="molecule type" value="Genomic_DNA"/>
</dbReference>
<name>A0AAW0AJ91_9AGAR</name>
<protein>
    <recommendedName>
        <fullName evidence="3">F-box domain-containing protein</fullName>
    </recommendedName>
</protein>
<comment type="caution">
    <text evidence="1">The sequence shown here is derived from an EMBL/GenBank/DDBJ whole genome shotgun (WGS) entry which is preliminary data.</text>
</comment>
<dbReference type="Proteomes" id="UP001362999">
    <property type="component" value="Unassembled WGS sequence"/>
</dbReference>
<organism evidence="1 2">
    <name type="scientific">Favolaschia claudopus</name>
    <dbReference type="NCBI Taxonomy" id="2862362"/>
    <lineage>
        <taxon>Eukaryota</taxon>
        <taxon>Fungi</taxon>
        <taxon>Dikarya</taxon>
        <taxon>Basidiomycota</taxon>
        <taxon>Agaricomycotina</taxon>
        <taxon>Agaricomycetes</taxon>
        <taxon>Agaricomycetidae</taxon>
        <taxon>Agaricales</taxon>
        <taxon>Marasmiineae</taxon>
        <taxon>Mycenaceae</taxon>
        <taxon>Favolaschia</taxon>
    </lineage>
</organism>
<evidence type="ECO:0000313" key="2">
    <source>
        <dbReference type="Proteomes" id="UP001362999"/>
    </source>
</evidence>
<reference evidence="1 2" key="1">
    <citation type="journal article" date="2024" name="J Genomics">
        <title>Draft genome sequencing and assembly of Favolaschia claudopus CIRM-BRFM 2984 isolated from oak limbs.</title>
        <authorList>
            <person name="Navarro D."/>
            <person name="Drula E."/>
            <person name="Chaduli D."/>
            <person name="Cazenave R."/>
            <person name="Ahrendt S."/>
            <person name="Wang J."/>
            <person name="Lipzen A."/>
            <person name="Daum C."/>
            <person name="Barry K."/>
            <person name="Grigoriev I.V."/>
            <person name="Favel A."/>
            <person name="Rosso M.N."/>
            <person name="Martin F."/>
        </authorList>
    </citation>
    <scope>NUCLEOTIDE SEQUENCE [LARGE SCALE GENOMIC DNA]</scope>
    <source>
        <strain evidence="1 2">CIRM-BRFM 2984</strain>
    </source>
</reference>
<accession>A0AAW0AJ91</accession>
<keyword evidence="2" id="KW-1185">Reference proteome</keyword>
<proteinExistence type="predicted"/>
<sequence>MVLVLWKSFIIDASEPRKIESRSGWNIKHLLKFPYSTTRNVPPNSSASRLNSNKVAGFEKSKNRTIACGSKPVDECDHRVAFFLASRFHRPKSACHSRFLAPSSMLAFLGLSRCEKPMAPNAPLALNIQEILAQCLVALANSPRDLLSCSLVSSSWTDEAQSHLFRHISIGKRPGDEYTKLQIITIEKALILYEALSSSSRLRRHIRAVSIVLMGSNPINITICKIGCLGFPQLHKTSIFMDKIYPDVLEALICHPTLRTLRLSLMLSSFAGLVDIWPRCAPSLRHVELRWLIFGGTELLDYIAVSRPRIRIPALRLDNLEFKDDSERSYTYGFALHPFDLSDLRALSIGTRSELGYLWKEVLPSHALRACQFLDISYMPFTLDAGFLIDISLLPNLSELRATLGYPAAVIVSMLASVPPPHAIHKISISFRQYDPTADDYRALDAALLDLYVHNPHRVIVFEVISDFRPTVSASFPRLKEKYVLKWSENDSWMDANDLWWKCMLESDFLERGGLQVLDLPLKNPVHTCTEYIFVKTTAIFERFSLNA</sequence>
<dbReference type="AlphaFoldDB" id="A0AAW0AJ91"/>
<evidence type="ECO:0008006" key="3">
    <source>
        <dbReference type="Google" id="ProtNLM"/>
    </source>
</evidence>